<protein>
    <submittedName>
        <fullName evidence="1">Uncharacterized protein</fullName>
    </submittedName>
</protein>
<evidence type="ECO:0000313" key="2">
    <source>
        <dbReference type="Proteomes" id="UP001056120"/>
    </source>
</evidence>
<name>A0ACB9BT82_9ASTR</name>
<reference evidence="1 2" key="2">
    <citation type="journal article" date="2022" name="Mol. Ecol. Resour.">
        <title>The genomes of chicory, endive, great burdock and yacon provide insights into Asteraceae paleo-polyploidization history and plant inulin production.</title>
        <authorList>
            <person name="Fan W."/>
            <person name="Wang S."/>
            <person name="Wang H."/>
            <person name="Wang A."/>
            <person name="Jiang F."/>
            <person name="Liu H."/>
            <person name="Zhao H."/>
            <person name="Xu D."/>
            <person name="Zhang Y."/>
        </authorList>
    </citation>
    <scope>NUCLEOTIDE SEQUENCE [LARGE SCALE GENOMIC DNA]</scope>
    <source>
        <strain evidence="2">cv. Yunnan</strain>
        <tissue evidence="1">Leaves</tissue>
    </source>
</reference>
<gene>
    <name evidence="1" type="ORF">L1987_64986</name>
</gene>
<comment type="caution">
    <text evidence="1">The sequence shown here is derived from an EMBL/GenBank/DDBJ whole genome shotgun (WGS) entry which is preliminary data.</text>
</comment>
<sequence length="108" mass="12534">MVSNGCVSFDNVNYCEQLKHNLLSVSQMCDKEYPVMFEKSECMILKPRFEVPEDWILMRALRTNDTYQIDMSVAKTKSLVATCLVTKATELDSILWHRKLGHISYHKS</sequence>
<reference evidence="2" key="1">
    <citation type="journal article" date="2022" name="Mol. Ecol. Resour.">
        <title>The genomes of chicory, endive, great burdock and yacon provide insights into Asteraceae palaeo-polyploidization history and plant inulin production.</title>
        <authorList>
            <person name="Fan W."/>
            <person name="Wang S."/>
            <person name="Wang H."/>
            <person name="Wang A."/>
            <person name="Jiang F."/>
            <person name="Liu H."/>
            <person name="Zhao H."/>
            <person name="Xu D."/>
            <person name="Zhang Y."/>
        </authorList>
    </citation>
    <scope>NUCLEOTIDE SEQUENCE [LARGE SCALE GENOMIC DNA]</scope>
    <source>
        <strain evidence="2">cv. Yunnan</strain>
    </source>
</reference>
<accession>A0ACB9BT82</accession>
<organism evidence="1 2">
    <name type="scientific">Smallanthus sonchifolius</name>
    <dbReference type="NCBI Taxonomy" id="185202"/>
    <lineage>
        <taxon>Eukaryota</taxon>
        <taxon>Viridiplantae</taxon>
        <taxon>Streptophyta</taxon>
        <taxon>Embryophyta</taxon>
        <taxon>Tracheophyta</taxon>
        <taxon>Spermatophyta</taxon>
        <taxon>Magnoliopsida</taxon>
        <taxon>eudicotyledons</taxon>
        <taxon>Gunneridae</taxon>
        <taxon>Pentapetalae</taxon>
        <taxon>asterids</taxon>
        <taxon>campanulids</taxon>
        <taxon>Asterales</taxon>
        <taxon>Asteraceae</taxon>
        <taxon>Asteroideae</taxon>
        <taxon>Heliantheae alliance</taxon>
        <taxon>Millerieae</taxon>
        <taxon>Smallanthus</taxon>
    </lineage>
</organism>
<dbReference type="Proteomes" id="UP001056120">
    <property type="component" value="Linkage Group LG22"/>
</dbReference>
<proteinExistence type="predicted"/>
<keyword evidence="2" id="KW-1185">Reference proteome</keyword>
<evidence type="ECO:0000313" key="1">
    <source>
        <dbReference type="EMBL" id="KAI3725208.1"/>
    </source>
</evidence>
<dbReference type="EMBL" id="CM042039">
    <property type="protein sequence ID" value="KAI3725208.1"/>
    <property type="molecule type" value="Genomic_DNA"/>
</dbReference>